<keyword evidence="1 2" id="KW-0193">Cuticle</keyword>
<feature type="signal peptide" evidence="4">
    <location>
        <begin position="1"/>
        <end position="23"/>
    </location>
</feature>
<evidence type="ECO:0000256" key="3">
    <source>
        <dbReference type="SAM" id="MobiDB-lite"/>
    </source>
</evidence>
<evidence type="ECO:0000313" key="5">
    <source>
        <dbReference type="EMBL" id="CAH0393936.1"/>
    </source>
</evidence>
<evidence type="ECO:0000256" key="1">
    <source>
        <dbReference type="ARBA" id="ARBA00022460"/>
    </source>
</evidence>
<protein>
    <submittedName>
        <fullName evidence="5">Uncharacterized protein</fullName>
    </submittedName>
</protein>
<dbReference type="KEGG" id="btab:109039365"/>
<keyword evidence="4" id="KW-0732">Signal</keyword>
<feature type="compositionally biased region" description="Basic and acidic residues" evidence="3">
    <location>
        <begin position="113"/>
        <end position="123"/>
    </location>
</feature>
<evidence type="ECO:0000256" key="4">
    <source>
        <dbReference type="SAM" id="SignalP"/>
    </source>
</evidence>
<dbReference type="PANTHER" id="PTHR12236">
    <property type="entry name" value="STRUCTURAL CONTITUENT OF CUTICLE"/>
    <property type="match status" value="1"/>
</dbReference>
<dbReference type="AlphaFoldDB" id="A0A9P0AL63"/>
<dbReference type="GO" id="GO:0031012">
    <property type="term" value="C:extracellular matrix"/>
    <property type="evidence" value="ECO:0007669"/>
    <property type="project" value="TreeGrafter"/>
</dbReference>
<dbReference type="GO" id="GO:0042302">
    <property type="term" value="F:structural constituent of cuticle"/>
    <property type="evidence" value="ECO:0007669"/>
    <property type="project" value="UniProtKB-UniRule"/>
</dbReference>
<sequence length="143" mass="16571">MFDSLVFLAVTLSIFCLIKVAEPASYYGYHPTDKHEVDAPHHEPHYEHDLKYEFGYRVHDPHYHNYQERAEAGGGDDVEGYYSFLEPNGFIRIVKYSSDKHGFRADVAHHVPSGKKEIKHGKSDSYFPQKNKHAKQSPDYPYV</sequence>
<dbReference type="InterPro" id="IPR000618">
    <property type="entry name" value="Insect_cuticle"/>
</dbReference>
<dbReference type="GO" id="GO:0005615">
    <property type="term" value="C:extracellular space"/>
    <property type="evidence" value="ECO:0007669"/>
    <property type="project" value="TreeGrafter"/>
</dbReference>
<feature type="chain" id="PRO_5040234013" evidence="4">
    <location>
        <begin position="24"/>
        <end position="143"/>
    </location>
</feature>
<proteinExistence type="predicted"/>
<dbReference type="Pfam" id="PF00379">
    <property type="entry name" value="Chitin_bind_4"/>
    <property type="match status" value="1"/>
</dbReference>
<name>A0A9P0AL63_BEMTA</name>
<reference evidence="5" key="1">
    <citation type="submission" date="2021-12" db="EMBL/GenBank/DDBJ databases">
        <authorList>
            <person name="King R."/>
        </authorList>
    </citation>
    <scope>NUCLEOTIDE SEQUENCE</scope>
</reference>
<evidence type="ECO:0000313" key="6">
    <source>
        <dbReference type="Proteomes" id="UP001152759"/>
    </source>
</evidence>
<accession>A0A9P0AL63</accession>
<dbReference type="InterPro" id="IPR051217">
    <property type="entry name" value="Insect_Cuticle_Struc_Prot"/>
</dbReference>
<dbReference type="EMBL" id="OU963868">
    <property type="protein sequence ID" value="CAH0393936.1"/>
    <property type="molecule type" value="Genomic_DNA"/>
</dbReference>
<dbReference type="PROSITE" id="PS51155">
    <property type="entry name" value="CHIT_BIND_RR_2"/>
    <property type="match status" value="1"/>
</dbReference>
<keyword evidence="6" id="KW-1185">Reference proteome</keyword>
<dbReference type="OrthoDB" id="6510765at2759"/>
<dbReference type="PANTHER" id="PTHR12236:SF18">
    <property type="entry name" value="CUTICULAR PROTEIN 66D"/>
    <property type="match status" value="1"/>
</dbReference>
<evidence type="ECO:0000256" key="2">
    <source>
        <dbReference type="PROSITE-ProRule" id="PRU00497"/>
    </source>
</evidence>
<dbReference type="Proteomes" id="UP001152759">
    <property type="component" value="Chromosome 7"/>
</dbReference>
<organism evidence="5 6">
    <name type="scientific">Bemisia tabaci</name>
    <name type="common">Sweetpotato whitefly</name>
    <name type="synonym">Aleurodes tabaci</name>
    <dbReference type="NCBI Taxonomy" id="7038"/>
    <lineage>
        <taxon>Eukaryota</taxon>
        <taxon>Metazoa</taxon>
        <taxon>Ecdysozoa</taxon>
        <taxon>Arthropoda</taxon>
        <taxon>Hexapoda</taxon>
        <taxon>Insecta</taxon>
        <taxon>Pterygota</taxon>
        <taxon>Neoptera</taxon>
        <taxon>Paraneoptera</taxon>
        <taxon>Hemiptera</taxon>
        <taxon>Sternorrhyncha</taxon>
        <taxon>Aleyrodoidea</taxon>
        <taxon>Aleyrodidae</taxon>
        <taxon>Aleyrodinae</taxon>
        <taxon>Bemisia</taxon>
    </lineage>
</organism>
<gene>
    <name evidence="5" type="ORF">BEMITA_LOCUS12287</name>
</gene>
<feature type="region of interest" description="Disordered" evidence="3">
    <location>
        <begin position="113"/>
        <end position="143"/>
    </location>
</feature>